<organism evidence="5 6">
    <name type="scientific">Zasmidium cellare ATCC 36951</name>
    <dbReference type="NCBI Taxonomy" id="1080233"/>
    <lineage>
        <taxon>Eukaryota</taxon>
        <taxon>Fungi</taxon>
        <taxon>Dikarya</taxon>
        <taxon>Ascomycota</taxon>
        <taxon>Pezizomycotina</taxon>
        <taxon>Dothideomycetes</taxon>
        <taxon>Dothideomycetidae</taxon>
        <taxon>Mycosphaerellales</taxon>
        <taxon>Mycosphaerellaceae</taxon>
        <taxon>Zasmidium</taxon>
    </lineage>
</organism>
<dbReference type="SUPFAM" id="SSF46785">
    <property type="entry name" value="Winged helix' DNA-binding domain"/>
    <property type="match status" value="1"/>
</dbReference>
<evidence type="ECO:0000256" key="3">
    <source>
        <dbReference type="ARBA" id="ARBA00022691"/>
    </source>
</evidence>
<accession>A0A6A6CCN1</accession>
<dbReference type="Proteomes" id="UP000799537">
    <property type="component" value="Unassembled WGS sequence"/>
</dbReference>
<name>A0A6A6CCN1_ZASCE</name>
<dbReference type="PANTHER" id="PTHR43712:SF16">
    <property type="entry name" value="O-METHYLTRANSFERASE ELCB"/>
    <property type="match status" value="1"/>
</dbReference>
<evidence type="ECO:0000313" key="6">
    <source>
        <dbReference type="Proteomes" id="UP000799537"/>
    </source>
</evidence>
<dbReference type="InterPro" id="IPR036388">
    <property type="entry name" value="WH-like_DNA-bd_sf"/>
</dbReference>
<reference evidence="5" key="1">
    <citation type="journal article" date="2020" name="Stud. Mycol.">
        <title>101 Dothideomycetes genomes: a test case for predicting lifestyles and emergence of pathogens.</title>
        <authorList>
            <person name="Haridas S."/>
            <person name="Albert R."/>
            <person name="Binder M."/>
            <person name="Bloem J."/>
            <person name="Labutti K."/>
            <person name="Salamov A."/>
            <person name="Andreopoulos B."/>
            <person name="Baker S."/>
            <person name="Barry K."/>
            <person name="Bills G."/>
            <person name="Bluhm B."/>
            <person name="Cannon C."/>
            <person name="Castanera R."/>
            <person name="Culley D."/>
            <person name="Daum C."/>
            <person name="Ezra D."/>
            <person name="Gonzalez J."/>
            <person name="Henrissat B."/>
            <person name="Kuo A."/>
            <person name="Liang C."/>
            <person name="Lipzen A."/>
            <person name="Lutzoni F."/>
            <person name="Magnuson J."/>
            <person name="Mondo S."/>
            <person name="Nolan M."/>
            <person name="Ohm R."/>
            <person name="Pangilinan J."/>
            <person name="Park H.-J."/>
            <person name="Ramirez L."/>
            <person name="Alfaro M."/>
            <person name="Sun H."/>
            <person name="Tritt A."/>
            <person name="Yoshinaga Y."/>
            <person name="Zwiers L.-H."/>
            <person name="Turgeon B."/>
            <person name="Goodwin S."/>
            <person name="Spatafora J."/>
            <person name="Crous P."/>
            <person name="Grigoriev I."/>
        </authorList>
    </citation>
    <scope>NUCLEOTIDE SEQUENCE</scope>
    <source>
        <strain evidence="5">ATCC 36951</strain>
    </source>
</reference>
<evidence type="ECO:0000256" key="1">
    <source>
        <dbReference type="ARBA" id="ARBA00022603"/>
    </source>
</evidence>
<dbReference type="Gene3D" id="1.10.10.10">
    <property type="entry name" value="Winged helix-like DNA-binding domain superfamily/Winged helix DNA-binding domain"/>
    <property type="match status" value="1"/>
</dbReference>
<keyword evidence="6" id="KW-1185">Reference proteome</keyword>
<gene>
    <name evidence="5" type="ORF">M409DRAFT_68278</name>
</gene>
<sequence>MASTPSRLAELSNTVSKNTVILDQYLRDNNIPKPTFDAHDPIWDAEFPPDIQKARIALQDASTELIDLTTGSRRYLSKALNGGVTSMDTLYHLDIPHKVPLDDPEGITYQELCAKLDIPVNEYALTRILRAAVVHRIFKEPSPGRIAHSAASRLLATDALLFDWLGAAIDVMAPKQYIGQAITQFPALDEANRSAASLTFPKRDGEYVSFYEYIAQDPERAKQFGRGMSSFQTGDGYSPRHLVDGFDWGSLPEGSLVVDVGGSHGDVDMAIARKSPHLRFLVQDLPETIASTGKARKIVHDENLNIEFVVHDFLTPQTVKGVKIFILRWILHNWPDQYCRQILQSLLPAMVPGSRVLVFDGVMPGLGTLPNVVERDLRVFDLTMLGCFNAGDREVERYRGLLEGVGLRFGGCWRPEGSRLSCIVGEWEG</sequence>
<dbReference type="InterPro" id="IPR001077">
    <property type="entry name" value="COMT_C"/>
</dbReference>
<keyword evidence="2" id="KW-0808">Transferase</keyword>
<dbReference type="OrthoDB" id="3631985at2759"/>
<dbReference type="InterPro" id="IPR016461">
    <property type="entry name" value="COMT-like"/>
</dbReference>
<protein>
    <recommendedName>
        <fullName evidence="4">O-methyltransferase C-terminal domain-containing protein</fullName>
    </recommendedName>
</protein>
<dbReference type="RefSeq" id="XP_033664561.1">
    <property type="nucleotide sequence ID" value="XM_033817759.1"/>
</dbReference>
<evidence type="ECO:0000259" key="4">
    <source>
        <dbReference type="Pfam" id="PF00891"/>
    </source>
</evidence>
<dbReference type="AlphaFoldDB" id="A0A6A6CCN1"/>
<dbReference type="Pfam" id="PF00891">
    <property type="entry name" value="Methyltransf_2"/>
    <property type="match status" value="1"/>
</dbReference>
<proteinExistence type="predicted"/>
<keyword evidence="1" id="KW-0489">Methyltransferase</keyword>
<dbReference type="SUPFAM" id="SSF53335">
    <property type="entry name" value="S-adenosyl-L-methionine-dependent methyltransferases"/>
    <property type="match status" value="1"/>
</dbReference>
<dbReference type="GeneID" id="54571031"/>
<feature type="domain" description="O-methyltransferase C-terminal" evidence="4">
    <location>
        <begin position="208"/>
        <end position="407"/>
    </location>
</feature>
<keyword evidence="3" id="KW-0949">S-adenosyl-L-methionine</keyword>
<dbReference type="EMBL" id="ML993607">
    <property type="protein sequence ID" value="KAF2163672.1"/>
    <property type="molecule type" value="Genomic_DNA"/>
</dbReference>
<dbReference type="InterPro" id="IPR036390">
    <property type="entry name" value="WH_DNA-bd_sf"/>
</dbReference>
<dbReference type="GO" id="GO:0008171">
    <property type="term" value="F:O-methyltransferase activity"/>
    <property type="evidence" value="ECO:0007669"/>
    <property type="project" value="InterPro"/>
</dbReference>
<dbReference type="Gene3D" id="3.40.50.150">
    <property type="entry name" value="Vaccinia Virus protein VP39"/>
    <property type="match status" value="1"/>
</dbReference>
<dbReference type="InterPro" id="IPR029063">
    <property type="entry name" value="SAM-dependent_MTases_sf"/>
</dbReference>
<dbReference type="GO" id="GO:0032259">
    <property type="term" value="P:methylation"/>
    <property type="evidence" value="ECO:0007669"/>
    <property type="project" value="UniProtKB-KW"/>
</dbReference>
<evidence type="ECO:0000256" key="2">
    <source>
        <dbReference type="ARBA" id="ARBA00022679"/>
    </source>
</evidence>
<evidence type="ECO:0000313" key="5">
    <source>
        <dbReference type="EMBL" id="KAF2163672.1"/>
    </source>
</evidence>
<dbReference type="PROSITE" id="PS51683">
    <property type="entry name" value="SAM_OMT_II"/>
    <property type="match status" value="1"/>
</dbReference>
<dbReference type="PANTHER" id="PTHR43712">
    <property type="entry name" value="PUTATIVE (AFU_ORTHOLOGUE AFUA_4G14580)-RELATED"/>
    <property type="match status" value="1"/>
</dbReference>